<proteinExistence type="predicted"/>
<accession>A0A1I5VIK9</accession>
<dbReference type="GO" id="GO:0003824">
    <property type="term" value="F:catalytic activity"/>
    <property type="evidence" value="ECO:0007669"/>
    <property type="project" value="InterPro"/>
</dbReference>
<dbReference type="AlphaFoldDB" id="A0A1I5VIK9"/>
<dbReference type="GO" id="GO:0051536">
    <property type="term" value="F:iron-sulfur cluster binding"/>
    <property type="evidence" value="ECO:0007669"/>
    <property type="project" value="UniProtKB-KW"/>
</dbReference>
<evidence type="ECO:0000256" key="2">
    <source>
        <dbReference type="ARBA" id="ARBA00022723"/>
    </source>
</evidence>
<evidence type="ECO:0000259" key="5">
    <source>
        <dbReference type="Pfam" id="PF04055"/>
    </source>
</evidence>
<feature type="domain" description="Radical SAM core" evidence="5">
    <location>
        <begin position="91"/>
        <end position="252"/>
    </location>
</feature>
<dbReference type="InterPro" id="IPR024032">
    <property type="entry name" value="rSAM_paired_HxsC"/>
</dbReference>
<dbReference type="GO" id="GO:0046872">
    <property type="term" value="F:metal ion binding"/>
    <property type="evidence" value="ECO:0007669"/>
    <property type="project" value="UniProtKB-KW"/>
</dbReference>
<dbReference type="PANTHER" id="PTHR11228:SF7">
    <property type="entry name" value="PQQA PEPTIDE CYCLASE"/>
    <property type="match status" value="1"/>
</dbReference>
<dbReference type="InterPro" id="IPR058240">
    <property type="entry name" value="rSAM_sf"/>
</dbReference>
<dbReference type="SFLD" id="SFLDG01103">
    <property type="entry name" value="Uncharacterised_Radical_SAM_Su"/>
    <property type="match status" value="1"/>
</dbReference>
<dbReference type="InterPro" id="IPR013785">
    <property type="entry name" value="Aldolase_TIM"/>
</dbReference>
<dbReference type="InterPro" id="IPR050377">
    <property type="entry name" value="Radical_SAM_PqqE_MftC-like"/>
</dbReference>
<dbReference type="InterPro" id="IPR007197">
    <property type="entry name" value="rSAM"/>
</dbReference>
<dbReference type="Proteomes" id="UP000182624">
    <property type="component" value="Unassembled WGS sequence"/>
</dbReference>
<dbReference type="NCBIfam" id="TIGR03977">
    <property type="entry name" value="rSAM_pair_HxsC"/>
    <property type="match status" value="1"/>
</dbReference>
<keyword evidence="4" id="KW-0411">Iron-sulfur</keyword>
<dbReference type="SFLD" id="SFLDS00029">
    <property type="entry name" value="Radical_SAM"/>
    <property type="match status" value="1"/>
</dbReference>
<dbReference type="Gene3D" id="3.20.20.70">
    <property type="entry name" value="Aldolase class I"/>
    <property type="match status" value="1"/>
</dbReference>
<protein>
    <submittedName>
        <fullName evidence="6">His-Xaa-Ser system radical SAM maturase HxsC</fullName>
    </submittedName>
</protein>
<dbReference type="Pfam" id="PF04055">
    <property type="entry name" value="Radical_SAM"/>
    <property type="match status" value="1"/>
</dbReference>
<keyword evidence="2" id="KW-0479">Metal-binding</keyword>
<dbReference type="PANTHER" id="PTHR11228">
    <property type="entry name" value="RADICAL SAM DOMAIN PROTEIN"/>
    <property type="match status" value="1"/>
</dbReference>
<organism evidence="6 7">
    <name type="scientific">Butyrivibrio proteoclasticus</name>
    <dbReference type="NCBI Taxonomy" id="43305"/>
    <lineage>
        <taxon>Bacteria</taxon>
        <taxon>Bacillati</taxon>
        <taxon>Bacillota</taxon>
        <taxon>Clostridia</taxon>
        <taxon>Lachnospirales</taxon>
        <taxon>Lachnospiraceae</taxon>
        <taxon>Butyrivibrio</taxon>
    </lineage>
</organism>
<evidence type="ECO:0000313" key="7">
    <source>
        <dbReference type="Proteomes" id="UP000182624"/>
    </source>
</evidence>
<dbReference type="SUPFAM" id="SSF102114">
    <property type="entry name" value="Radical SAM enzymes"/>
    <property type="match status" value="1"/>
</dbReference>
<evidence type="ECO:0000313" key="6">
    <source>
        <dbReference type="EMBL" id="SFQ07394.1"/>
    </source>
</evidence>
<dbReference type="SFLD" id="SFLDG01067">
    <property type="entry name" value="SPASM/twitch_domain_containing"/>
    <property type="match status" value="1"/>
</dbReference>
<sequence>MNNMLQEFNGANYIYKLSFDRPMAEGYVSADFNTLFISDMTATLLPENKSFNVSKEELKYLTSLGEGACLEINSNKKIASAFGILNDNTLYITDKCNSNCIMCPMAEPARRDGHTVPFEIQDELIRYMPCGMEHITITGGEPFIIKEKLFDILQQLKTGNKAHSYLLLSNGRVFASHEYCHKFAEVVPEDFLVGIPLHGPIPDIHDAISQAPGSFIQTTAGIKNLLATKMVSIEIRIVVSKLNSKYLVQLAEYIVQNYPNVDSVKFMGMEMLGNANVNSDKVWIPYEEAFKYISPAIDILVNNAIDVAIYNFPLCFVERPYWNLCANSITAHKIKYAEACANCKEKNACGGMFTGTDRFLANSVKPIL</sequence>
<gene>
    <name evidence="6" type="ORF">SAMN04487928_11765</name>
</gene>
<keyword evidence="1" id="KW-0949">S-adenosyl-L-methionine</keyword>
<keyword evidence="3" id="KW-0408">Iron</keyword>
<dbReference type="CDD" id="cd01335">
    <property type="entry name" value="Radical_SAM"/>
    <property type="match status" value="1"/>
</dbReference>
<name>A0A1I5VIK9_9FIRM</name>
<evidence type="ECO:0000256" key="4">
    <source>
        <dbReference type="ARBA" id="ARBA00023014"/>
    </source>
</evidence>
<reference evidence="7" key="1">
    <citation type="submission" date="2016-10" db="EMBL/GenBank/DDBJ databases">
        <authorList>
            <person name="Varghese N."/>
            <person name="Submissions S."/>
        </authorList>
    </citation>
    <scope>NUCLEOTIDE SEQUENCE [LARGE SCALE GENOMIC DNA]</scope>
    <source>
        <strain evidence="7">P18</strain>
    </source>
</reference>
<evidence type="ECO:0000256" key="1">
    <source>
        <dbReference type="ARBA" id="ARBA00022691"/>
    </source>
</evidence>
<dbReference type="EMBL" id="FOXO01000017">
    <property type="protein sequence ID" value="SFQ07394.1"/>
    <property type="molecule type" value="Genomic_DNA"/>
</dbReference>
<evidence type="ECO:0000256" key="3">
    <source>
        <dbReference type="ARBA" id="ARBA00023004"/>
    </source>
</evidence>
<dbReference type="GO" id="GO:0006783">
    <property type="term" value="P:heme biosynthetic process"/>
    <property type="evidence" value="ECO:0007669"/>
    <property type="project" value="TreeGrafter"/>
</dbReference>
<keyword evidence="7" id="KW-1185">Reference proteome</keyword>